<feature type="transmembrane region" description="Helical" evidence="5">
    <location>
        <begin position="36"/>
        <end position="58"/>
    </location>
</feature>
<name>A0A5K7YCF0_9BACT</name>
<proteinExistence type="predicted"/>
<evidence type="ECO:0000256" key="1">
    <source>
        <dbReference type="ARBA" id="ARBA00004141"/>
    </source>
</evidence>
<dbReference type="CDD" id="cd16914">
    <property type="entry name" value="EcfT"/>
    <property type="match status" value="1"/>
</dbReference>
<sequence>MGELTTIGFSPGDSLLHRLDPRTKQALLMGFSMMSLMGGLVFLTSLSAVMICCLNVAGLRPARLLAEIRYFLFFLFFVFGLRSVTFDHGWVPSISLDLAEDALVVCWRLLLVVCMGIVLMATTRTADIRAALVWFLRPIPLVNERMAATMVGLVVRFLPVILFQAAEISDAQRARGIERRRNPMVRLMRFTIPLFRRVFLSADELAVAMQARCYHEHRTLPELVFKRRDALAAGAALLLFLTVFFP</sequence>
<dbReference type="KEGG" id="dalk:DSCA_00250"/>
<gene>
    <name evidence="6" type="ORF">DSCA_00250</name>
</gene>
<evidence type="ECO:0000256" key="4">
    <source>
        <dbReference type="ARBA" id="ARBA00023136"/>
    </source>
</evidence>
<dbReference type="PANTHER" id="PTHR33514">
    <property type="entry name" value="PROTEIN ABCI12, CHLOROPLASTIC"/>
    <property type="match status" value="1"/>
</dbReference>
<dbReference type="InterPro" id="IPR003339">
    <property type="entry name" value="ABC/ECF_trnsptr_transmembrane"/>
</dbReference>
<organism evidence="6 7">
    <name type="scientific">Desulfosarcina alkanivorans</name>
    <dbReference type="NCBI Taxonomy" id="571177"/>
    <lineage>
        <taxon>Bacteria</taxon>
        <taxon>Pseudomonadati</taxon>
        <taxon>Thermodesulfobacteriota</taxon>
        <taxon>Desulfobacteria</taxon>
        <taxon>Desulfobacterales</taxon>
        <taxon>Desulfosarcinaceae</taxon>
        <taxon>Desulfosarcina</taxon>
    </lineage>
</organism>
<dbReference type="EMBL" id="AP021874">
    <property type="protein sequence ID" value="BBO66095.1"/>
    <property type="molecule type" value="Genomic_DNA"/>
</dbReference>
<keyword evidence="7" id="KW-1185">Reference proteome</keyword>
<evidence type="ECO:0000256" key="2">
    <source>
        <dbReference type="ARBA" id="ARBA00022692"/>
    </source>
</evidence>
<feature type="transmembrane region" description="Helical" evidence="5">
    <location>
        <begin position="70"/>
        <end position="90"/>
    </location>
</feature>
<evidence type="ECO:0000256" key="3">
    <source>
        <dbReference type="ARBA" id="ARBA00022989"/>
    </source>
</evidence>
<reference evidence="6 7" key="1">
    <citation type="submission" date="2019-11" db="EMBL/GenBank/DDBJ databases">
        <title>Comparative genomics of hydrocarbon-degrading Desulfosarcina strains.</title>
        <authorList>
            <person name="Watanabe M."/>
            <person name="Kojima H."/>
            <person name="Fukui M."/>
        </authorList>
    </citation>
    <scope>NUCLEOTIDE SEQUENCE [LARGE SCALE GENOMIC DNA]</scope>
    <source>
        <strain evidence="6 7">PL12</strain>
    </source>
</reference>
<accession>A0A5K7YCF0</accession>
<keyword evidence="4 5" id="KW-0472">Membrane</keyword>
<dbReference type="Proteomes" id="UP000427906">
    <property type="component" value="Chromosome"/>
</dbReference>
<comment type="subcellular location">
    <subcellularLocation>
        <location evidence="1">Membrane</location>
        <topology evidence="1">Multi-pass membrane protein</topology>
    </subcellularLocation>
</comment>
<evidence type="ECO:0000313" key="7">
    <source>
        <dbReference type="Proteomes" id="UP000427906"/>
    </source>
</evidence>
<dbReference type="AlphaFoldDB" id="A0A5K7YCF0"/>
<dbReference type="Pfam" id="PF02361">
    <property type="entry name" value="CbiQ"/>
    <property type="match status" value="1"/>
</dbReference>
<keyword evidence="2 5" id="KW-0812">Transmembrane</keyword>
<evidence type="ECO:0000256" key="5">
    <source>
        <dbReference type="SAM" id="Phobius"/>
    </source>
</evidence>
<feature type="transmembrane region" description="Helical" evidence="5">
    <location>
        <begin position="102"/>
        <end position="121"/>
    </location>
</feature>
<dbReference type="RefSeq" id="WP_167527535.1">
    <property type="nucleotide sequence ID" value="NZ_AP021874.1"/>
</dbReference>
<dbReference type="GO" id="GO:0005886">
    <property type="term" value="C:plasma membrane"/>
    <property type="evidence" value="ECO:0007669"/>
    <property type="project" value="UniProtKB-ARBA"/>
</dbReference>
<protein>
    <submittedName>
        <fullName evidence="6">Energy-coupling factor transporter transmembrane protein EcfT</fullName>
    </submittedName>
</protein>
<evidence type="ECO:0000313" key="6">
    <source>
        <dbReference type="EMBL" id="BBO66095.1"/>
    </source>
</evidence>
<keyword evidence="3 5" id="KW-1133">Transmembrane helix</keyword>
<dbReference type="PANTHER" id="PTHR33514:SF13">
    <property type="entry name" value="PROTEIN ABCI12, CHLOROPLASTIC"/>
    <property type="match status" value="1"/>
</dbReference>